<dbReference type="RefSeq" id="WP_311673918.1">
    <property type="nucleotide sequence ID" value="NZ_JAVREQ010000012.1"/>
</dbReference>
<gene>
    <name evidence="1" type="ORF">RM572_14900</name>
</gene>
<keyword evidence="2" id="KW-1185">Reference proteome</keyword>
<reference evidence="2" key="1">
    <citation type="submission" date="2023-07" db="EMBL/GenBank/DDBJ databases">
        <title>30 novel species of actinomycetes from the DSMZ collection.</title>
        <authorList>
            <person name="Nouioui I."/>
        </authorList>
    </citation>
    <scope>NUCLEOTIDE SEQUENCE [LARGE SCALE GENOMIC DNA]</scope>
    <source>
        <strain evidence="2">DSM 42041</strain>
    </source>
</reference>
<accession>A0ABU2NST7</accession>
<evidence type="ECO:0000313" key="1">
    <source>
        <dbReference type="EMBL" id="MDT0380049.1"/>
    </source>
</evidence>
<organism evidence="1 2">
    <name type="scientific">Streptomyces hazeniae</name>
    <dbReference type="NCBI Taxonomy" id="3075538"/>
    <lineage>
        <taxon>Bacteria</taxon>
        <taxon>Bacillati</taxon>
        <taxon>Actinomycetota</taxon>
        <taxon>Actinomycetes</taxon>
        <taxon>Kitasatosporales</taxon>
        <taxon>Streptomycetaceae</taxon>
        <taxon>Streptomyces</taxon>
    </lineage>
</organism>
<dbReference type="EMBL" id="JAVREQ010000012">
    <property type="protein sequence ID" value="MDT0380049.1"/>
    <property type="molecule type" value="Genomic_DNA"/>
</dbReference>
<dbReference type="Proteomes" id="UP001183414">
    <property type="component" value="Unassembled WGS sequence"/>
</dbReference>
<sequence length="175" mass="18948">MRRQCGTVLRLSGIDRLPDPVTPADLFGALCAGMTAQRGRPVQYRLVPFPAGTASGLWLATDDRDLVVVEERTDPDHQLLILAHEFGHMVRGHAGHRLDGAAVAARLLADEVDLRQTVARVAARTHLGEPEEREAEAFGLLLSTRCRAVLQGRGQRGDGPGGRIGTSLGYRARLD</sequence>
<name>A0ABU2NST7_9ACTN</name>
<proteinExistence type="predicted"/>
<protein>
    <submittedName>
        <fullName evidence="1">Toxin-antitoxin system, toxin component</fullName>
    </submittedName>
</protein>
<evidence type="ECO:0000313" key="2">
    <source>
        <dbReference type="Proteomes" id="UP001183414"/>
    </source>
</evidence>
<comment type="caution">
    <text evidence="1">The sequence shown here is derived from an EMBL/GenBank/DDBJ whole genome shotgun (WGS) entry which is preliminary data.</text>
</comment>